<keyword evidence="4" id="KW-1185">Reference proteome</keyword>
<evidence type="ECO:0000256" key="2">
    <source>
        <dbReference type="SAM" id="SignalP"/>
    </source>
</evidence>
<accession>A0ABY1PR03</accession>
<reference evidence="3 4" key="1">
    <citation type="submission" date="2017-05" db="EMBL/GenBank/DDBJ databases">
        <authorList>
            <person name="Varghese N."/>
            <person name="Submissions S."/>
        </authorList>
    </citation>
    <scope>NUCLEOTIDE SEQUENCE [LARGE SCALE GENOMIC DNA]</scope>
    <source>
        <strain evidence="3 4">DSM 25457</strain>
    </source>
</reference>
<proteinExistence type="predicted"/>
<comment type="caution">
    <text evidence="3">The sequence shown here is derived from an EMBL/GenBank/DDBJ whole genome shotgun (WGS) entry which is preliminary data.</text>
</comment>
<evidence type="ECO:0000256" key="1">
    <source>
        <dbReference type="SAM" id="MobiDB-lite"/>
    </source>
</evidence>
<dbReference type="Proteomes" id="UP001158067">
    <property type="component" value="Unassembled WGS sequence"/>
</dbReference>
<protein>
    <recommendedName>
        <fullName evidence="5">Lipoprotein NlpI</fullName>
    </recommendedName>
</protein>
<dbReference type="PANTHER" id="PTHR47908">
    <property type="match status" value="1"/>
</dbReference>
<organism evidence="3 4">
    <name type="scientific">Neorhodopirellula lusitana</name>
    <dbReference type="NCBI Taxonomy" id="445327"/>
    <lineage>
        <taxon>Bacteria</taxon>
        <taxon>Pseudomonadati</taxon>
        <taxon>Planctomycetota</taxon>
        <taxon>Planctomycetia</taxon>
        <taxon>Pirellulales</taxon>
        <taxon>Pirellulaceae</taxon>
        <taxon>Neorhodopirellula</taxon>
    </lineage>
</organism>
<feature type="signal peptide" evidence="2">
    <location>
        <begin position="1"/>
        <end position="19"/>
    </location>
</feature>
<gene>
    <name evidence="3" type="ORF">SAMN06265222_101908</name>
</gene>
<dbReference type="SUPFAM" id="SSF48452">
    <property type="entry name" value="TPR-like"/>
    <property type="match status" value="1"/>
</dbReference>
<sequence length="242" mass="26409">MRKFSVSLAIFIATFSLDAGCSEVPPSNAGGTATHADPSQKGGDHAASKTTVQDWFGLGDRQLRAGQCQDSVKSFEEGLRRRPAVEPHLWQYGIALFFVKRYADAKALFEKHRRVNPNDVENAAWHYLCVAKATDVDQARKILLPAPDDHRPPMAEILDRLAGGDSKAIEQAVDRLSGLPGHQSAKFYGDLYIGLIADAEGDSTTAKAFMAKAAGTNQNHYMADVARVYHQHLSSSTEPLDD</sequence>
<dbReference type="Gene3D" id="1.25.40.10">
    <property type="entry name" value="Tetratricopeptide repeat domain"/>
    <property type="match status" value="1"/>
</dbReference>
<feature type="chain" id="PRO_5045542177" description="Lipoprotein NlpI" evidence="2">
    <location>
        <begin position="20"/>
        <end position="242"/>
    </location>
</feature>
<evidence type="ECO:0000313" key="4">
    <source>
        <dbReference type="Proteomes" id="UP001158067"/>
    </source>
</evidence>
<evidence type="ECO:0008006" key="5">
    <source>
        <dbReference type="Google" id="ProtNLM"/>
    </source>
</evidence>
<evidence type="ECO:0000313" key="3">
    <source>
        <dbReference type="EMBL" id="SMP43257.1"/>
    </source>
</evidence>
<feature type="region of interest" description="Disordered" evidence="1">
    <location>
        <begin position="27"/>
        <end position="46"/>
    </location>
</feature>
<keyword evidence="2" id="KW-0732">Signal</keyword>
<name>A0ABY1PR03_9BACT</name>
<dbReference type="InterPro" id="IPR011990">
    <property type="entry name" value="TPR-like_helical_dom_sf"/>
</dbReference>
<dbReference type="EMBL" id="FXUG01000001">
    <property type="protein sequence ID" value="SMP43257.1"/>
    <property type="molecule type" value="Genomic_DNA"/>
</dbReference>
<dbReference type="PANTHER" id="PTHR47908:SF2">
    <property type="entry name" value="TETRATRICOPEPTIDE REPEAT (TPR)-LIKE SUPERFAMILY PROTEIN"/>
    <property type="match status" value="1"/>
</dbReference>